<dbReference type="InParanoid" id="A3LP51"/>
<feature type="compositionally biased region" description="Basic and acidic residues" evidence="1">
    <location>
        <begin position="219"/>
        <end position="235"/>
    </location>
</feature>
<keyword evidence="4" id="KW-1185">Reference proteome</keyword>
<evidence type="ECO:0000313" key="3">
    <source>
        <dbReference type="EMBL" id="ABN64434.2"/>
    </source>
</evidence>
<dbReference type="Proteomes" id="UP000002258">
    <property type="component" value="Chromosome 2"/>
</dbReference>
<evidence type="ECO:0000256" key="1">
    <source>
        <dbReference type="SAM" id="MobiDB-lite"/>
    </source>
</evidence>
<dbReference type="KEGG" id="pic:PICST_29823"/>
<keyword evidence="2" id="KW-0812">Transmembrane</keyword>
<dbReference type="STRING" id="322104.A3LP51"/>
<dbReference type="OMA" id="QHIFKER"/>
<dbReference type="HOGENOM" id="CLU_641094_0_0_1"/>
<reference evidence="3 4" key="1">
    <citation type="journal article" date="2007" name="Nat. Biotechnol.">
        <title>Genome sequence of the lignocellulose-bioconverting and xylose-fermenting yeast Pichia stipitis.</title>
        <authorList>
            <person name="Jeffries T.W."/>
            <person name="Grigoriev I.V."/>
            <person name="Grimwood J."/>
            <person name="Laplaza J.M."/>
            <person name="Aerts A."/>
            <person name="Salamov A."/>
            <person name="Schmutz J."/>
            <person name="Lindquist E."/>
            <person name="Dehal P."/>
            <person name="Shapiro H."/>
            <person name="Jin Y.S."/>
            <person name="Passoth V."/>
            <person name="Richardson P.M."/>
        </authorList>
    </citation>
    <scope>NUCLEOTIDE SEQUENCE [LARGE SCALE GENOMIC DNA]</scope>
    <source>
        <strain evidence="4">ATCC 58785 / CBS 6054 / NBRC 10063 / NRRL Y-11545</strain>
    </source>
</reference>
<protein>
    <submittedName>
        <fullName evidence="3">Uncharacterized protein</fullName>
    </submittedName>
</protein>
<name>A3LP51_PICST</name>
<evidence type="ECO:0000313" key="4">
    <source>
        <dbReference type="Proteomes" id="UP000002258"/>
    </source>
</evidence>
<sequence length="428" mass="48201">MATSVTTTKKKKLVYKQDNDGVFRLKKVDNNDISSIEYAEDKKKVDDYINELLDCSYKLPEEPKPEVEPPKSQAPEKKRIKQKVSKPTSPKTSSKPFPPTSFSSTYTPAAIPTNSSTFLDRMKSAVGNQSVKHFHIQSFVLGAVSTLVLYRSQDLLLHYAIVIFNVLKVLVVVSVVIGCATWYSGIVTLSDLGNSGKIIDQIKARINGTDSTPKQQDNQQEHDDQESHYTEHYYESDDDDSESLPKSKSPSIHSSEDPLAPPSRERKHSSIRVTPFRMSPRPLHSESPHSHQQQHLPQSRHRFQSAPDLASNKPPQLYRLNTADAKMSHYRKQTSPVRSRKDSVDSFSSRVSPNKHLPPAPVDEDLPFINEVKLVDSLDEEVFKPDLVDHNDFVKRSVSTVSKKSVLGTRANYNKFLASVSDNDLDFD</sequence>
<feature type="region of interest" description="Disordered" evidence="1">
    <location>
        <begin position="208"/>
        <end position="315"/>
    </location>
</feature>
<keyword evidence="2" id="KW-1133">Transmembrane helix</keyword>
<dbReference type="AlphaFoldDB" id="A3LP51"/>
<feature type="compositionally biased region" description="Basic and acidic residues" evidence="1">
    <location>
        <begin position="59"/>
        <end position="77"/>
    </location>
</feature>
<feature type="region of interest" description="Disordered" evidence="1">
    <location>
        <begin position="327"/>
        <end position="363"/>
    </location>
</feature>
<evidence type="ECO:0000256" key="2">
    <source>
        <dbReference type="SAM" id="Phobius"/>
    </source>
</evidence>
<proteinExistence type="predicted"/>
<dbReference type="RefSeq" id="XP_001382463.2">
    <property type="nucleotide sequence ID" value="XM_001382426.1"/>
</dbReference>
<dbReference type="OrthoDB" id="4022827at2759"/>
<feature type="transmembrane region" description="Helical" evidence="2">
    <location>
        <begin position="156"/>
        <end position="183"/>
    </location>
</feature>
<dbReference type="GeneID" id="4837342"/>
<dbReference type="EMBL" id="CP000496">
    <property type="protein sequence ID" value="ABN64434.2"/>
    <property type="molecule type" value="Genomic_DNA"/>
</dbReference>
<feature type="region of interest" description="Disordered" evidence="1">
    <location>
        <begin position="59"/>
        <end position="103"/>
    </location>
</feature>
<dbReference type="eggNOG" id="ENOG502T4GY">
    <property type="taxonomic scope" value="Eukaryota"/>
</dbReference>
<accession>A3LP51</accession>
<keyword evidence="2" id="KW-0472">Membrane</keyword>
<organism evidence="3 4">
    <name type="scientific">Scheffersomyces stipitis (strain ATCC 58785 / CBS 6054 / NBRC 10063 / NRRL Y-11545)</name>
    <name type="common">Yeast</name>
    <name type="synonym">Pichia stipitis</name>
    <dbReference type="NCBI Taxonomy" id="322104"/>
    <lineage>
        <taxon>Eukaryota</taxon>
        <taxon>Fungi</taxon>
        <taxon>Dikarya</taxon>
        <taxon>Ascomycota</taxon>
        <taxon>Saccharomycotina</taxon>
        <taxon>Pichiomycetes</taxon>
        <taxon>Debaryomycetaceae</taxon>
        <taxon>Scheffersomyces</taxon>
    </lineage>
</organism>
<gene>
    <name evidence="3" type="ORF">PICST_29823</name>
</gene>
<feature type="compositionally biased region" description="Low complexity" evidence="1">
    <location>
        <begin position="85"/>
        <end position="103"/>
    </location>
</feature>